<evidence type="ECO:0000256" key="1">
    <source>
        <dbReference type="SAM" id="Phobius"/>
    </source>
</evidence>
<evidence type="ECO:0000313" key="3">
    <source>
        <dbReference type="Proteomes" id="UP000246715"/>
    </source>
</evidence>
<feature type="transmembrane region" description="Helical" evidence="1">
    <location>
        <begin position="105"/>
        <end position="123"/>
    </location>
</feature>
<gene>
    <name evidence="2" type="primary">m633R</name>
    <name evidence="2" type="ORF">MT325_m633R</name>
</gene>
<accession>A7IV13</accession>
<proteinExistence type="predicted"/>
<organism evidence="2 3">
    <name type="scientific">Paramecium bursaria Chlorella virus MT325</name>
    <name type="common">PBCV-MT325</name>
    <dbReference type="NCBI Taxonomy" id="346932"/>
    <lineage>
        <taxon>Viruses</taxon>
        <taxon>Varidnaviria</taxon>
        <taxon>Bamfordvirae</taxon>
        <taxon>Nucleocytoviricota</taxon>
        <taxon>Megaviricetes</taxon>
        <taxon>Algavirales</taxon>
        <taxon>Phycodnaviridae</taxon>
        <taxon>Chlorovirus</taxon>
        <taxon>Chlorovirus conductrix</taxon>
        <taxon>Paramecium bursaria Chlorella virus A1</taxon>
    </lineage>
</organism>
<dbReference type="EMBL" id="DQ491001">
    <property type="protein sequence ID" value="ABT14187.1"/>
    <property type="molecule type" value="Genomic_DNA"/>
</dbReference>
<reference evidence="2 3" key="1">
    <citation type="journal article" date="2007" name="Virology">
        <title>Sequence and annotation of the 314-kb MT325 and the 321-kb FR483 viruses that infect Chlorella Pbi.</title>
        <authorList>
            <person name="Fitzgerald L.A."/>
            <person name="Graves M.V."/>
            <person name="Li X."/>
            <person name="Feldblyum T."/>
            <person name="Hartigan J."/>
            <person name="Van Etten J.L."/>
        </authorList>
    </citation>
    <scope>NUCLEOTIDE SEQUENCE [LARGE SCALE GENOMIC DNA]</scope>
    <source>
        <strain evidence="2 3">MT325</strain>
    </source>
</reference>
<keyword evidence="1" id="KW-0472">Membrane</keyword>
<dbReference type="Proteomes" id="UP000246715">
    <property type="component" value="Segment"/>
</dbReference>
<name>A7IV13_PBCVM</name>
<evidence type="ECO:0000313" key="2">
    <source>
        <dbReference type="EMBL" id="ABT14187.1"/>
    </source>
</evidence>
<organismHost>
    <name type="scientific">Paramecium bursaria</name>
    <dbReference type="NCBI Taxonomy" id="74790"/>
</organismHost>
<protein>
    <submittedName>
        <fullName evidence="2">Uncharacterized protein m633R</fullName>
    </submittedName>
</protein>
<sequence length="145" mass="16723">MAREFTTPPFLKSRGMRIALFTLFKDPFSVFRENLTVGITKLTSFLRMPFLLGFSRASTFDFHILAYLVGTFFGTSFGENNFFTYTFLPSCITKVFPLSEKTTRFFASTFPVSCIYLIAHYFMSFDPEIWDLTTVIETLLKNSSI</sequence>
<keyword evidence="1" id="KW-0812">Transmembrane</keyword>
<keyword evidence="1" id="KW-1133">Transmembrane helix</keyword>